<accession>A0ABU1ZBM6</accession>
<dbReference type="InterPro" id="IPR025691">
    <property type="entry name" value="GspL_pp_dom"/>
</dbReference>
<evidence type="ECO:0000256" key="7">
    <source>
        <dbReference type="ARBA" id="ARBA00022927"/>
    </source>
</evidence>
<evidence type="ECO:0000259" key="11">
    <source>
        <dbReference type="Pfam" id="PF12693"/>
    </source>
</evidence>
<dbReference type="InterPro" id="IPR007812">
    <property type="entry name" value="T2SS_protein-GspL"/>
</dbReference>
<dbReference type="InterPro" id="IPR043129">
    <property type="entry name" value="ATPase_NBD"/>
</dbReference>
<name>A0ABU1ZBM6_9BURK</name>
<evidence type="ECO:0000256" key="2">
    <source>
        <dbReference type="ARBA" id="ARBA00005318"/>
    </source>
</evidence>
<organism evidence="12 13">
    <name type="scientific">Pelomonas aquatica</name>
    <dbReference type="NCBI Taxonomy" id="431058"/>
    <lineage>
        <taxon>Bacteria</taxon>
        <taxon>Pseudomonadati</taxon>
        <taxon>Pseudomonadota</taxon>
        <taxon>Betaproteobacteria</taxon>
        <taxon>Burkholderiales</taxon>
        <taxon>Sphaerotilaceae</taxon>
        <taxon>Roseateles</taxon>
    </lineage>
</organism>
<keyword evidence="7" id="KW-0653">Protein transport</keyword>
<evidence type="ECO:0000256" key="4">
    <source>
        <dbReference type="ARBA" id="ARBA00022475"/>
    </source>
</evidence>
<feature type="domain" description="GspL cytoplasmic actin-ATPase-like" evidence="10">
    <location>
        <begin position="58"/>
        <end position="149"/>
    </location>
</feature>
<evidence type="ECO:0000256" key="8">
    <source>
        <dbReference type="ARBA" id="ARBA00022989"/>
    </source>
</evidence>
<keyword evidence="8" id="KW-1133">Transmembrane helix</keyword>
<gene>
    <name evidence="12" type="ORF">J2X16_003373</name>
</gene>
<evidence type="ECO:0000256" key="3">
    <source>
        <dbReference type="ARBA" id="ARBA00022448"/>
    </source>
</evidence>
<dbReference type="Pfam" id="PF12693">
    <property type="entry name" value="GspL_C"/>
    <property type="match status" value="1"/>
</dbReference>
<keyword evidence="9" id="KW-0472">Membrane</keyword>
<evidence type="ECO:0000256" key="6">
    <source>
        <dbReference type="ARBA" id="ARBA00022692"/>
    </source>
</evidence>
<dbReference type="RefSeq" id="WP_310346855.1">
    <property type="nucleotide sequence ID" value="NZ_JAVDXQ010000004.1"/>
</dbReference>
<sequence length="418" mass="45100">MSTLLLFLPPRTRLRALGRAAPAAADLTRAGAPREYDWALTPDGRQVSSEGRSLATGLPAADSVIALVAESDISWRCVDLPRAGRQMRAALAGKLEELVLDDPELLHFALEPDAVGGDTAWVAITSRAWLAEHLAHLDAAHVFVDRVAPLSWPDELPRGHFFEANGPGEDGVALRWSHSDGVATLPLQGGLARQFFPPGLVHAAQWTATPGIATTAERWLGTTVSVQTPAQRALAVIDNAWNLRQFDLAPRARGVRALRLVSRALMRKPWQPARYGLAALLVVQLIGLNLWAWHQNRELAARRTAITATLTGAFPQVRAILDAPVQMQKQLDLLRASAGSVGEQDLEALLGAAATAWPSDRPPAEALAFEPGRLTVSAQGWSQPQVDNFRTQLQSDGWRLDASEGKLTVSRASAQGGR</sequence>
<comment type="similarity">
    <text evidence="2">Belongs to the GSP L family.</text>
</comment>
<feature type="domain" description="GspL periplasmic" evidence="11">
    <location>
        <begin position="269"/>
        <end position="403"/>
    </location>
</feature>
<evidence type="ECO:0000313" key="13">
    <source>
        <dbReference type="Proteomes" id="UP001180536"/>
    </source>
</evidence>
<dbReference type="InterPro" id="IPR024230">
    <property type="entry name" value="GspL_cyto_dom"/>
</dbReference>
<keyword evidence="6" id="KW-0812">Transmembrane</keyword>
<dbReference type="SUPFAM" id="SSF53067">
    <property type="entry name" value="Actin-like ATPase domain"/>
    <property type="match status" value="1"/>
</dbReference>
<evidence type="ECO:0000256" key="1">
    <source>
        <dbReference type="ARBA" id="ARBA00004377"/>
    </source>
</evidence>
<evidence type="ECO:0000259" key="10">
    <source>
        <dbReference type="Pfam" id="PF05134"/>
    </source>
</evidence>
<dbReference type="Gene3D" id="3.30.420.380">
    <property type="match status" value="1"/>
</dbReference>
<dbReference type="EMBL" id="JAVDXQ010000004">
    <property type="protein sequence ID" value="MDR7298024.1"/>
    <property type="molecule type" value="Genomic_DNA"/>
</dbReference>
<keyword evidence="3" id="KW-0813">Transport</keyword>
<keyword evidence="5" id="KW-0997">Cell inner membrane</keyword>
<comment type="caution">
    <text evidence="12">The sequence shown here is derived from an EMBL/GenBank/DDBJ whole genome shotgun (WGS) entry which is preliminary data.</text>
</comment>
<reference evidence="12 13" key="1">
    <citation type="submission" date="2023-07" db="EMBL/GenBank/DDBJ databases">
        <title>Sorghum-associated microbial communities from plants grown in Nebraska, USA.</title>
        <authorList>
            <person name="Schachtman D."/>
        </authorList>
    </citation>
    <scope>NUCLEOTIDE SEQUENCE [LARGE SCALE GENOMIC DNA]</scope>
    <source>
        <strain evidence="12 13">BE310</strain>
    </source>
</reference>
<keyword evidence="13" id="KW-1185">Reference proteome</keyword>
<keyword evidence="4" id="KW-1003">Cell membrane</keyword>
<comment type="subcellular location">
    <subcellularLocation>
        <location evidence="1">Cell inner membrane</location>
        <topology evidence="1">Single-pass membrane protein</topology>
    </subcellularLocation>
</comment>
<evidence type="ECO:0000256" key="9">
    <source>
        <dbReference type="ARBA" id="ARBA00023136"/>
    </source>
</evidence>
<dbReference type="Pfam" id="PF05134">
    <property type="entry name" value="T2SSL"/>
    <property type="match status" value="1"/>
</dbReference>
<proteinExistence type="inferred from homology"/>
<dbReference type="NCBIfam" id="TIGR01709">
    <property type="entry name" value="typeII_sec_gspL"/>
    <property type="match status" value="1"/>
</dbReference>
<evidence type="ECO:0000256" key="5">
    <source>
        <dbReference type="ARBA" id="ARBA00022519"/>
    </source>
</evidence>
<dbReference type="Proteomes" id="UP001180536">
    <property type="component" value="Unassembled WGS sequence"/>
</dbReference>
<evidence type="ECO:0000313" key="12">
    <source>
        <dbReference type="EMBL" id="MDR7298024.1"/>
    </source>
</evidence>
<protein>
    <submittedName>
        <fullName evidence="12">General secretion pathway protein L</fullName>
    </submittedName>
</protein>